<feature type="compositionally biased region" description="Low complexity" evidence="9">
    <location>
        <begin position="230"/>
        <end position="239"/>
    </location>
</feature>
<dbReference type="PANTHER" id="PTHR13581:SF5">
    <property type="entry name" value="MRG_MORF4L-BINDING PROTEIN"/>
    <property type="match status" value="1"/>
</dbReference>
<dbReference type="Proteomes" id="UP001204833">
    <property type="component" value="Unassembled WGS sequence"/>
</dbReference>
<evidence type="ECO:0000313" key="10">
    <source>
        <dbReference type="EMBL" id="KAI5948921.1"/>
    </source>
</evidence>
<dbReference type="RefSeq" id="XP_051606431.1">
    <property type="nucleotide sequence ID" value="XM_051754696.1"/>
</dbReference>
<evidence type="ECO:0000256" key="2">
    <source>
        <dbReference type="ARBA" id="ARBA00007117"/>
    </source>
</evidence>
<comment type="subcellular location">
    <subcellularLocation>
        <location evidence="1">Nucleus</location>
    </subcellularLocation>
</comment>
<feature type="compositionally biased region" description="Basic and acidic residues" evidence="9">
    <location>
        <begin position="190"/>
        <end position="211"/>
    </location>
</feature>
<accession>A0AAD5BAI2</accession>
<reference evidence="10 11" key="1">
    <citation type="journal article" date="2022" name="DNA Res.">
        <title>Genome analysis of five recently described species of the CUG-Ser clade uncovers Candida theae as a new hybrid lineage with pathogenic potential in the Candida parapsilosis species complex.</title>
        <authorList>
            <person name="Mixao V."/>
            <person name="Del Olmo V."/>
            <person name="Hegedusova E."/>
            <person name="Saus E."/>
            <person name="Pryszcz L."/>
            <person name="Cillingova A."/>
            <person name="Nosek J."/>
            <person name="Gabaldon T."/>
        </authorList>
    </citation>
    <scope>NUCLEOTIDE SEQUENCE [LARGE SCALE GENOMIC DNA]</scope>
    <source>
        <strain evidence="10 11">CBS 12239</strain>
    </source>
</reference>
<dbReference type="GO" id="GO:0005634">
    <property type="term" value="C:nucleus"/>
    <property type="evidence" value="ECO:0007669"/>
    <property type="project" value="UniProtKB-SubCell"/>
</dbReference>
<dbReference type="Pfam" id="PF07904">
    <property type="entry name" value="Eaf7"/>
    <property type="match status" value="1"/>
</dbReference>
<keyword evidence="4" id="KW-0156">Chromatin regulator</keyword>
<comment type="caution">
    <text evidence="10">The sequence shown here is derived from an EMBL/GenBank/DDBJ whole genome shotgun (WGS) entry which is preliminary data.</text>
</comment>
<keyword evidence="11" id="KW-1185">Reference proteome</keyword>
<dbReference type="GeneID" id="76153158"/>
<feature type="compositionally biased region" description="Polar residues" evidence="9">
    <location>
        <begin position="92"/>
        <end position="105"/>
    </location>
</feature>
<evidence type="ECO:0000256" key="3">
    <source>
        <dbReference type="ARBA" id="ARBA00018502"/>
    </source>
</evidence>
<evidence type="ECO:0000256" key="6">
    <source>
        <dbReference type="ARBA" id="ARBA00023163"/>
    </source>
</evidence>
<name>A0AAD5BAI2_9ASCO</name>
<dbReference type="GO" id="GO:0006325">
    <property type="term" value="P:chromatin organization"/>
    <property type="evidence" value="ECO:0007669"/>
    <property type="project" value="UniProtKB-KW"/>
</dbReference>
<evidence type="ECO:0000256" key="5">
    <source>
        <dbReference type="ARBA" id="ARBA00023015"/>
    </source>
</evidence>
<dbReference type="GO" id="GO:0035267">
    <property type="term" value="C:NuA4 histone acetyltransferase complex"/>
    <property type="evidence" value="ECO:0007669"/>
    <property type="project" value="TreeGrafter"/>
</dbReference>
<dbReference type="EMBL" id="JAIHNG010000176">
    <property type="protein sequence ID" value="KAI5948921.1"/>
    <property type="molecule type" value="Genomic_DNA"/>
</dbReference>
<keyword evidence="6" id="KW-0804">Transcription</keyword>
<feature type="compositionally biased region" description="Acidic residues" evidence="9">
    <location>
        <begin position="341"/>
        <end position="352"/>
    </location>
</feature>
<sequence>MSEVETTSNEKKLLPSRSWSIDEEIKLFSLVCDYKPAGPKKHENMAIIIGKINEDIQPQETPLSESDIWEKLQQLYNLPKIDLLEGLSSDEVANNDNLENGSDDSTVSEEIPKTRAQRRKPPVKIAKEKDSNNIANSDSEDEETNSQGEVVAVKPEKQGNAENTAKSRKVSHEQDFPTRRRLRNSVVDDSTNKDQSSDKIHDKFKDETKDNESDDDDSLKEEVDNSAEKTTVTVDAAEAGVDEDATDAAPARRTRGRRHNADNDNTSAEPPRKKLRSSVKAEDSSDELAVEPSSNKGKSTTRASSPPPARRRTRSEAHIEHDNETGHDDKHELGKGKENEAVEQEDDSEEDTLDKKKSIKAEKASDKTKKEIVESSKTATRRSSRAGNTTHTSNRQTPPVRRSSRKR</sequence>
<gene>
    <name evidence="10" type="ORF">KGF57_005114</name>
</gene>
<protein>
    <recommendedName>
        <fullName evidence="3">Chromatin modification-related protein EAF7</fullName>
    </recommendedName>
</protein>
<keyword evidence="5" id="KW-0805">Transcription regulation</keyword>
<comment type="similarity">
    <text evidence="2">Belongs to the EAF7 family.</text>
</comment>
<dbReference type="InterPro" id="IPR012423">
    <property type="entry name" value="Eaf7/MRGBP"/>
</dbReference>
<feature type="region of interest" description="Disordered" evidence="9">
    <location>
        <begin position="92"/>
        <end position="407"/>
    </location>
</feature>
<evidence type="ECO:0000313" key="11">
    <source>
        <dbReference type="Proteomes" id="UP001204833"/>
    </source>
</evidence>
<evidence type="ECO:0000256" key="1">
    <source>
        <dbReference type="ARBA" id="ARBA00004123"/>
    </source>
</evidence>
<organism evidence="10 11">
    <name type="scientific">Candida theae</name>
    <dbReference type="NCBI Taxonomy" id="1198502"/>
    <lineage>
        <taxon>Eukaryota</taxon>
        <taxon>Fungi</taxon>
        <taxon>Dikarya</taxon>
        <taxon>Ascomycota</taxon>
        <taxon>Saccharomycotina</taxon>
        <taxon>Pichiomycetes</taxon>
        <taxon>Debaryomycetaceae</taxon>
        <taxon>Candida/Lodderomyces clade</taxon>
        <taxon>Candida</taxon>
    </lineage>
</organism>
<dbReference type="PANTHER" id="PTHR13581">
    <property type="entry name" value="MRG-BINDING PROTEIN"/>
    <property type="match status" value="1"/>
</dbReference>
<feature type="compositionally biased region" description="Polar residues" evidence="9">
    <location>
        <begin position="387"/>
        <end position="397"/>
    </location>
</feature>
<evidence type="ECO:0000256" key="7">
    <source>
        <dbReference type="ARBA" id="ARBA00023242"/>
    </source>
</evidence>
<feature type="compositionally biased region" description="Basic and acidic residues" evidence="9">
    <location>
        <begin position="314"/>
        <end position="340"/>
    </location>
</feature>
<feature type="compositionally biased region" description="Basic and acidic residues" evidence="9">
    <location>
        <begin position="353"/>
        <end position="374"/>
    </location>
</feature>
<evidence type="ECO:0000256" key="8">
    <source>
        <dbReference type="ARBA" id="ARBA00025178"/>
    </source>
</evidence>
<dbReference type="AlphaFoldDB" id="A0AAD5BAI2"/>
<dbReference type="GO" id="GO:0006357">
    <property type="term" value="P:regulation of transcription by RNA polymerase II"/>
    <property type="evidence" value="ECO:0007669"/>
    <property type="project" value="TreeGrafter"/>
</dbReference>
<comment type="function">
    <text evidence="8">Component of the NuA4 histone acetyltransferase complex which is involved in transcriptional activation of selected genes principally by acetylation of nucleosomal histone H4 and H2A. The NuA4 complex is also involved in DNA repair.</text>
</comment>
<evidence type="ECO:0000256" key="9">
    <source>
        <dbReference type="SAM" id="MobiDB-lite"/>
    </source>
</evidence>
<proteinExistence type="inferred from homology"/>
<evidence type="ECO:0000256" key="4">
    <source>
        <dbReference type="ARBA" id="ARBA00022853"/>
    </source>
</evidence>
<keyword evidence="7" id="KW-0539">Nucleus</keyword>